<feature type="transmembrane region" description="Helical" evidence="1">
    <location>
        <begin position="91"/>
        <end position="111"/>
    </location>
</feature>
<feature type="transmembrane region" description="Helical" evidence="1">
    <location>
        <begin position="65"/>
        <end position="85"/>
    </location>
</feature>
<keyword evidence="1" id="KW-0472">Membrane</keyword>
<dbReference type="Gene3D" id="3.40.50.300">
    <property type="entry name" value="P-loop containing nucleotide triphosphate hydrolases"/>
    <property type="match status" value="1"/>
</dbReference>
<evidence type="ECO:0000313" key="3">
    <source>
        <dbReference type="Proteomes" id="UP000663891"/>
    </source>
</evidence>
<dbReference type="AlphaFoldDB" id="A0A813SIF7"/>
<proteinExistence type="predicted"/>
<dbReference type="InterPro" id="IPR027417">
    <property type="entry name" value="P-loop_NTPase"/>
</dbReference>
<keyword evidence="1" id="KW-0812">Transmembrane</keyword>
<dbReference type="OrthoDB" id="9984498at2759"/>
<accession>A0A813SIF7</accession>
<organism evidence="2 3">
    <name type="scientific">Adineta steineri</name>
    <dbReference type="NCBI Taxonomy" id="433720"/>
    <lineage>
        <taxon>Eukaryota</taxon>
        <taxon>Metazoa</taxon>
        <taxon>Spiralia</taxon>
        <taxon>Gnathifera</taxon>
        <taxon>Rotifera</taxon>
        <taxon>Eurotatoria</taxon>
        <taxon>Bdelloidea</taxon>
        <taxon>Adinetida</taxon>
        <taxon>Adinetidae</taxon>
        <taxon>Adineta</taxon>
    </lineage>
</organism>
<gene>
    <name evidence="2" type="ORF">VCS650_LOCUS3754</name>
</gene>
<dbReference type="Proteomes" id="UP000663891">
    <property type="component" value="Unassembled WGS sequence"/>
</dbReference>
<protein>
    <submittedName>
        <fullName evidence="2">Uncharacterized protein</fullName>
    </submittedName>
</protein>
<name>A0A813SIF7_9BILA</name>
<reference evidence="2" key="1">
    <citation type="submission" date="2021-02" db="EMBL/GenBank/DDBJ databases">
        <authorList>
            <person name="Nowell W R."/>
        </authorList>
    </citation>
    <scope>NUCLEOTIDE SEQUENCE</scope>
</reference>
<comment type="caution">
    <text evidence="2">The sequence shown here is derived from an EMBL/GenBank/DDBJ whole genome shotgun (WGS) entry which is preliminary data.</text>
</comment>
<evidence type="ECO:0000313" key="2">
    <source>
        <dbReference type="EMBL" id="CAF0796026.1"/>
    </source>
</evidence>
<keyword evidence="1" id="KW-1133">Transmembrane helix</keyword>
<sequence>MTRVIALHGSTGAGKSTLTRLMGEHLGTNCHVMEEILEGIMAVPSSDDKHMSWYRQKPAFAARDNVTSFFMAYIGPISVLIFTLINHYLTGTVWPVIILFIIFLAIGRFFLWFNSTMLSKMWFYNLSYFNDQQNRSNCTWIWRNRTCLDVYTYALMDNYTSVPLNMRQILLEETHTTSVAIILDVPEHIIKTHLRRRMNAPTTTFWMAFATRLILLFKIPIRSSINALKFVERWYQKMNVPVIKISQLRDKLDYDLKTGDIQWNKHSINVLQKAIDEAIEKRGLPSATVDESLIPWQTVQNSRLVHYY</sequence>
<dbReference type="SUPFAM" id="SSF52540">
    <property type="entry name" value="P-loop containing nucleoside triphosphate hydrolases"/>
    <property type="match status" value="1"/>
</dbReference>
<evidence type="ECO:0000256" key="1">
    <source>
        <dbReference type="SAM" id="Phobius"/>
    </source>
</evidence>
<dbReference type="EMBL" id="CAJNON010000020">
    <property type="protein sequence ID" value="CAF0796026.1"/>
    <property type="molecule type" value="Genomic_DNA"/>
</dbReference>